<name>A0AAW2EJW2_9HYME</name>
<sequence>MLIGSFLLGLLLAKRKKMSAVKKEVMRFGFGIGFYLIAIFLLFYAQVIPRSYVCHTYHLYLFFSIFIVNNMYFGFCMTINIR</sequence>
<evidence type="ECO:0000313" key="3">
    <source>
        <dbReference type="Proteomes" id="UP001430953"/>
    </source>
</evidence>
<accession>A0AAW2EJW2</accession>
<dbReference type="AlphaFoldDB" id="A0AAW2EJW2"/>
<keyword evidence="1" id="KW-1133">Transmembrane helix</keyword>
<evidence type="ECO:0000313" key="2">
    <source>
        <dbReference type="EMBL" id="KAL0104019.1"/>
    </source>
</evidence>
<evidence type="ECO:0000256" key="1">
    <source>
        <dbReference type="SAM" id="Phobius"/>
    </source>
</evidence>
<keyword evidence="1" id="KW-0812">Transmembrane</keyword>
<proteinExistence type="predicted"/>
<dbReference type="EMBL" id="JADYXP020000020">
    <property type="protein sequence ID" value="KAL0104019.1"/>
    <property type="molecule type" value="Genomic_DNA"/>
</dbReference>
<reference evidence="2 3" key="1">
    <citation type="submission" date="2023-03" db="EMBL/GenBank/DDBJ databases">
        <title>High recombination rates correlate with genetic variation in Cardiocondyla obscurior ants.</title>
        <authorList>
            <person name="Errbii M."/>
        </authorList>
    </citation>
    <scope>NUCLEOTIDE SEQUENCE [LARGE SCALE GENOMIC DNA]</scope>
    <source>
        <strain evidence="2">Alpha-2009</strain>
        <tissue evidence="2">Whole body</tissue>
    </source>
</reference>
<keyword evidence="3" id="KW-1185">Reference proteome</keyword>
<feature type="transmembrane region" description="Helical" evidence="1">
    <location>
        <begin position="25"/>
        <end position="45"/>
    </location>
</feature>
<feature type="transmembrane region" description="Helical" evidence="1">
    <location>
        <begin position="57"/>
        <end position="81"/>
    </location>
</feature>
<dbReference type="Proteomes" id="UP001430953">
    <property type="component" value="Unassembled WGS sequence"/>
</dbReference>
<gene>
    <name evidence="2" type="ORF">PUN28_017003</name>
</gene>
<keyword evidence="1" id="KW-0472">Membrane</keyword>
<organism evidence="2 3">
    <name type="scientific">Cardiocondyla obscurior</name>
    <dbReference type="NCBI Taxonomy" id="286306"/>
    <lineage>
        <taxon>Eukaryota</taxon>
        <taxon>Metazoa</taxon>
        <taxon>Ecdysozoa</taxon>
        <taxon>Arthropoda</taxon>
        <taxon>Hexapoda</taxon>
        <taxon>Insecta</taxon>
        <taxon>Pterygota</taxon>
        <taxon>Neoptera</taxon>
        <taxon>Endopterygota</taxon>
        <taxon>Hymenoptera</taxon>
        <taxon>Apocrita</taxon>
        <taxon>Aculeata</taxon>
        <taxon>Formicoidea</taxon>
        <taxon>Formicidae</taxon>
        <taxon>Myrmicinae</taxon>
        <taxon>Cardiocondyla</taxon>
    </lineage>
</organism>
<comment type="caution">
    <text evidence="2">The sequence shown here is derived from an EMBL/GenBank/DDBJ whole genome shotgun (WGS) entry which is preliminary data.</text>
</comment>
<protein>
    <submittedName>
        <fullName evidence="2">Uncharacterized protein</fullName>
    </submittedName>
</protein>